<comment type="function">
    <text evidence="2">Membrane-anchoring subunit of succinate dehydrogenase (SDH).</text>
</comment>
<dbReference type="PANTHER" id="PTHR10978:SF5">
    <property type="entry name" value="SUCCINATE DEHYDROGENASE CYTOCHROME B560 SUBUNIT, MITOCHONDRIAL"/>
    <property type="match status" value="1"/>
</dbReference>
<accession>A0ABQ2Y1M7</accession>
<evidence type="ECO:0000256" key="11">
    <source>
        <dbReference type="ARBA" id="ARBA00023136"/>
    </source>
</evidence>
<keyword evidence="7 13" id="KW-0812">Transmembrane</keyword>
<dbReference type="SUPFAM" id="SSF81343">
    <property type="entry name" value="Fumarate reductase respiratory complex transmembrane subunits"/>
    <property type="match status" value="1"/>
</dbReference>
<dbReference type="Gene3D" id="1.20.1300.10">
    <property type="entry name" value="Fumarate reductase/succinate dehydrogenase, transmembrane subunit"/>
    <property type="match status" value="1"/>
</dbReference>
<evidence type="ECO:0000256" key="8">
    <source>
        <dbReference type="ARBA" id="ARBA00022723"/>
    </source>
</evidence>
<feature type="transmembrane region" description="Helical" evidence="13">
    <location>
        <begin position="37"/>
        <end position="57"/>
    </location>
</feature>
<evidence type="ECO:0000313" key="15">
    <source>
        <dbReference type="Proteomes" id="UP000653343"/>
    </source>
</evidence>
<gene>
    <name evidence="14" type="primary">sdhC</name>
    <name evidence="14" type="ORF">GCM10010946_29000</name>
</gene>
<dbReference type="Proteomes" id="UP000653343">
    <property type="component" value="Unassembled WGS sequence"/>
</dbReference>
<comment type="similarity">
    <text evidence="4">Belongs to the cytochrome b560 family.</text>
</comment>
<comment type="cofactor">
    <cofactor evidence="1">
        <name>heme</name>
        <dbReference type="ChEBI" id="CHEBI:30413"/>
    </cofactor>
</comment>
<dbReference type="EMBL" id="BMYU01000008">
    <property type="protein sequence ID" value="GGX48705.1"/>
    <property type="molecule type" value="Genomic_DNA"/>
</dbReference>
<dbReference type="InterPro" id="IPR014314">
    <property type="entry name" value="Succ_DH_cytb556"/>
</dbReference>
<evidence type="ECO:0000256" key="1">
    <source>
        <dbReference type="ARBA" id="ARBA00001971"/>
    </source>
</evidence>
<comment type="subunit">
    <text evidence="12">Part of an enzyme complex containing four subunits: a flavoprotein, an iron-sulfur protein, plus two membrane-anchoring proteins, SdhC and SdhD. The complex can form homotrimers.</text>
</comment>
<keyword evidence="10" id="KW-0408">Iron</keyword>
<dbReference type="Pfam" id="PF01127">
    <property type="entry name" value="Sdh_cyt"/>
    <property type="match status" value="1"/>
</dbReference>
<comment type="subcellular location">
    <subcellularLocation>
        <location evidence="3">Membrane</location>
    </subcellularLocation>
</comment>
<keyword evidence="11 13" id="KW-0472">Membrane</keyword>
<dbReference type="InterPro" id="IPR000701">
    <property type="entry name" value="SuccDH_FuR_B_TM-su"/>
</dbReference>
<feature type="transmembrane region" description="Helical" evidence="13">
    <location>
        <begin position="77"/>
        <end position="96"/>
    </location>
</feature>
<protein>
    <recommendedName>
        <fullName evidence="5">Succinate dehydrogenase cytochrome b556 subunit</fullName>
    </recommendedName>
</protein>
<keyword evidence="15" id="KW-1185">Reference proteome</keyword>
<dbReference type="NCBIfam" id="TIGR02970">
    <property type="entry name" value="succ_dehyd_cytB"/>
    <property type="match status" value="1"/>
</dbReference>
<evidence type="ECO:0000256" key="6">
    <source>
        <dbReference type="ARBA" id="ARBA00022617"/>
    </source>
</evidence>
<reference evidence="15" key="1">
    <citation type="journal article" date="2019" name="Int. J. Syst. Evol. Microbiol.">
        <title>The Global Catalogue of Microorganisms (GCM) 10K type strain sequencing project: providing services to taxonomists for standard genome sequencing and annotation.</title>
        <authorList>
            <consortium name="The Broad Institute Genomics Platform"/>
            <consortium name="The Broad Institute Genome Sequencing Center for Infectious Disease"/>
            <person name="Wu L."/>
            <person name="Ma J."/>
        </authorList>
    </citation>
    <scope>NUCLEOTIDE SEQUENCE [LARGE SCALE GENOMIC DNA]</scope>
    <source>
        <strain evidence="15">KCTC 23917</strain>
    </source>
</reference>
<evidence type="ECO:0000256" key="12">
    <source>
        <dbReference type="ARBA" id="ARBA00025912"/>
    </source>
</evidence>
<evidence type="ECO:0000256" key="9">
    <source>
        <dbReference type="ARBA" id="ARBA00022989"/>
    </source>
</evidence>
<dbReference type="PANTHER" id="PTHR10978">
    <property type="entry name" value="SUCCINATE DEHYDROGENASE CYTOCHROME B560 SUBUNIT"/>
    <property type="match status" value="1"/>
</dbReference>
<evidence type="ECO:0000256" key="2">
    <source>
        <dbReference type="ARBA" id="ARBA00004050"/>
    </source>
</evidence>
<evidence type="ECO:0000256" key="13">
    <source>
        <dbReference type="SAM" id="Phobius"/>
    </source>
</evidence>
<evidence type="ECO:0000256" key="7">
    <source>
        <dbReference type="ARBA" id="ARBA00022692"/>
    </source>
</evidence>
<evidence type="ECO:0000256" key="3">
    <source>
        <dbReference type="ARBA" id="ARBA00004370"/>
    </source>
</evidence>
<keyword evidence="6" id="KW-0349">Heme</keyword>
<name>A0ABQ2Y1M7_9BURK</name>
<evidence type="ECO:0000256" key="10">
    <source>
        <dbReference type="ARBA" id="ARBA00023004"/>
    </source>
</evidence>
<evidence type="ECO:0000256" key="4">
    <source>
        <dbReference type="ARBA" id="ARBA00007244"/>
    </source>
</evidence>
<sequence length="140" mass="15461">MGRLFMSEVVKDGRRHGVMGLTDALGYRLPLAGVVSILHRISGVLMFVLLPFILYLLDTSLASDMGFYKIRNLTSGVFAKLVILVLVWAYLHHFCAGIRHLIMDLHYGLDKHTARKSAASVLAFSLTLAALVGLKLFGVF</sequence>
<evidence type="ECO:0000256" key="5">
    <source>
        <dbReference type="ARBA" id="ARBA00020076"/>
    </source>
</evidence>
<dbReference type="InterPro" id="IPR034804">
    <property type="entry name" value="SQR/QFR_C/D"/>
</dbReference>
<feature type="transmembrane region" description="Helical" evidence="13">
    <location>
        <begin position="117"/>
        <end position="137"/>
    </location>
</feature>
<keyword evidence="8" id="KW-0479">Metal-binding</keyword>
<dbReference type="CDD" id="cd03499">
    <property type="entry name" value="SQR_TypeC_SdhC"/>
    <property type="match status" value="1"/>
</dbReference>
<comment type="caution">
    <text evidence="14">The sequence shown here is derived from an EMBL/GenBank/DDBJ whole genome shotgun (WGS) entry which is preliminary data.</text>
</comment>
<organism evidence="14 15">
    <name type="scientific">Undibacterium squillarum</name>
    <dbReference type="NCBI Taxonomy" id="1131567"/>
    <lineage>
        <taxon>Bacteria</taxon>
        <taxon>Pseudomonadati</taxon>
        <taxon>Pseudomonadota</taxon>
        <taxon>Betaproteobacteria</taxon>
        <taxon>Burkholderiales</taxon>
        <taxon>Oxalobacteraceae</taxon>
        <taxon>Undibacterium</taxon>
    </lineage>
</organism>
<proteinExistence type="inferred from homology"/>
<evidence type="ECO:0000313" key="14">
    <source>
        <dbReference type="EMBL" id="GGX48705.1"/>
    </source>
</evidence>
<keyword evidence="9 13" id="KW-1133">Transmembrane helix</keyword>